<dbReference type="SUPFAM" id="SSF160631">
    <property type="entry name" value="SMI1/KNR4-like"/>
    <property type="match status" value="1"/>
</dbReference>
<gene>
    <name evidence="2" type="ORF">SAMN02745168_0218</name>
</gene>
<organism evidence="2 3">
    <name type="scientific">Papillibacter cinnamivorans DSM 12816</name>
    <dbReference type="NCBI Taxonomy" id="1122930"/>
    <lineage>
        <taxon>Bacteria</taxon>
        <taxon>Bacillati</taxon>
        <taxon>Bacillota</taxon>
        <taxon>Clostridia</taxon>
        <taxon>Eubacteriales</taxon>
        <taxon>Oscillospiraceae</taxon>
        <taxon>Papillibacter</taxon>
    </lineage>
</organism>
<dbReference type="InterPro" id="IPR018958">
    <property type="entry name" value="Knr4/Smi1-like_dom"/>
</dbReference>
<dbReference type="Pfam" id="PF09346">
    <property type="entry name" value="SMI1_KNR4"/>
    <property type="match status" value="1"/>
</dbReference>
<dbReference type="AlphaFoldDB" id="A0A1W2CTI6"/>
<sequence length="146" mass="16512">MAIQGFGAANPNDIRIFEAHNGIYLPNDYVKFLLTYNGGVVKPTDENSIYIEDLNATVNVDVFFGVKTKDPELDVQLWLNDYKSDMPQGTIIVGDSHQHGFIVLLCTGEETGVYYWDHAYEFPNSNDESNTYYIADTFTEVVKNLL</sequence>
<protein>
    <submittedName>
        <fullName evidence="2">SMI1 / KNR4 family (SUKH-1)</fullName>
    </submittedName>
</protein>
<evidence type="ECO:0000313" key="3">
    <source>
        <dbReference type="Proteomes" id="UP000192790"/>
    </source>
</evidence>
<feature type="domain" description="Knr4/Smi1-like" evidence="1">
    <location>
        <begin position="8"/>
        <end position="144"/>
    </location>
</feature>
<dbReference type="Gene3D" id="3.40.1580.10">
    <property type="entry name" value="SMI1/KNR4-like"/>
    <property type="match status" value="1"/>
</dbReference>
<proteinExistence type="predicted"/>
<dbReference type="InterPro" id="IPR037883">
    <property type="entry name" value="Knr4/Smi1-like_sf"/>
</dbReference>
<name>A0A1W2CTI6_9FIRM</name>
<dbReference type="Proteomes" id="UP000192790">
    <property type="component" value="Unassembled WGS sequence"/>
</dbReference>
<dbReference type="OrthoDB" id="1771562at2"/>
<dbReference type="SMART" id="SM00860">
    <property type="entry name" value="SMI1_KNR4"/>
    <property type="match status" value="1"/>
</dbReference>
<evidence type="ECO:0000313" key="2">
    <source>
        <dbReference type="EMBL" id="SMC88244.1"/>
    </source>
</evidence>
<dbReference type="EMBL" id="FWXW01000013">
    <property type="protein sequence ID" value="SMC88244.1"/>
    <property type="molecule type" value="Genomic_DNA"/>
</dbReference>
<dbReference type="RefSeq" id="WP_084235637.1">
    <property type="nucleotide sequence ID" value="NZ_FWXW01000013.1"/>
</dbReference>
<reference evidence="2 3" key="1">
    <citation type="submission" date="2017-04" db="EMBL/GenBank/DDBJ databases">
        <authorList>
            <person name="Afonso C.L."/>
            <person name="Miller P.J."/>
            <person name="Scott M.A."/>
            <person name="Spackman E."/>
            <person name="Goraichik I."/>
            <person name="Dimitrov K.M."/>
            <person name="Suarez D.L."/>
            <person name="Swayne D.E."/>
        </authorList>
    </citation>
    <scope>NUCLEOTIDE SEQUENCE [LARGE SCALE GENOMIC DNA]</scope>
    <source>
        <strain evidence="2 3">DSM 12816</strain>
    </source>
</reference>
<keyword evidence="3" id="KW-1185">Reference proteome</keyword>
<evidence type="ECO:0000259" key="1">
    <source>
        <dbReference type="SMART" id="SM00860"/>
    </source>
</evidence>
<accession>A0A1W2CTI6</accession>